<dbReference type="InterPro" id="IPR015421">
    <property type="entry name" value="PyrdxlP-dep_Trfase_major"/>
</dbReference>
<dbReference type="Proteomes" id="UP000016587">
    <property type="component" value="Chromosome"/>
</dbReference>
<dbReference type="Gene3D" id="3.40.640.10">
    <property type="entry name" value="Type I PLP-dependent aspartate aminotransferase-like (Major domain)"/>
    <property type="match status" value="1"/>
</dbReference>
<dbReference type="SUPFAM" id="SSF53383">
    <property type="entry name" value="PLP-dependent transferases"/>
    <property type="match status" value="1"/>
</dbReference>
<dbReference type="InterPro" id="IPR015422">
    <property type="entry name" value="PyrdxlP-dep_Trfase_small"/>
</dbReference>
<dbReference type="eggNOG" id="COG0520">
    <property type="taxonomic scope" value="Bacteria"/>
</dbReference>
<dbReference type="EMBL" id="CP006585">
    <property type="protein sequence ID" value="AGW14097.1"/>
    <property type="molecule type" value="Genomic_DNA"/>
</dbReference>
<dbReference type="InterPro" id="IPR015424">
    <property type="entry name" value="PyrdxlP-dep_Trfase"/>
</dbReference>
<dbReference type="OrthoDB" id="9804366at2"/>
<dbReference type="KEGG" id="dgg:DGI_2344"/>
<keyword evidence="4" id="KW-1185">Reference proteome</keyword>
<keyword evidence="1" id="KW-0663">Pyridoxal phosphate</keyword>
<dbReference type="InterPro" id="IPR000192">
    <property type="entry name" value="Aminotrans_V_dom"/>
</dbReference>
<reference evidence="4" key="2">
    <citation type="submission" date="2013-07" db="EMBL/GenBank/DDBJ databases">
        <authorList>
            <person name="Morais-Silva F.O."/>
            <person name="Rezende A.M."/>
            <person name="Pimentel C."/>
            <person name="Resende D.M."/>
            <person name="Santos C.I."/>
            <person name="Clemente C."/>
            <person name="de Oliveira L.M."/>
            <person name="da Silva S.M."/>
            <person name="Costa D.A."/>
            <person name="Varela-Raposo A."/>
            <person name="Horacio E.C.A."/>
            <person name="Matos M."/>
            <person name="Flores O."/>
            <person name="Ruiz J.C."/>
            <person name="Rodrigues-Pousada C."/>
        </authorList>
    </citation>
    <scope>NUCLEOTIDE SEQUENCE [LARGE SCALE GENOMIC DNA]</scope>
    <source>
        <strain evidence="4">ATCC 19364 / DSM 1382 / NCIMB 9332 / VKM B-1759</strain>
    </source>
</reference>
<proteinExistence type="predicted"/>
<dbReference type="HOGENOM" id="CLU_003433_2_1_7"/>
<evidence type="ECO:0000256" key="1">
    <source>
        <dbReference type="ARBA" id="ARBA00022898"/>
    </source>
</evidence>
<evidence type="ECO:0000259" key="2">
    <source>
        <dbReference type="Pfam" id="PF00266"/>
    </source>
</evidence>
<keyword evidence="3" id="KW-0808">Transferase</keyword>
<sequence length="383" mass="40710">MPDNQRHLFDIPEDVAYFNCATTSPLPNAGAQAAAAALQAKAHPWTITPADFFAVLERIRPLAGEVFGVDGERIALVPAASYGLAIAARNLPLAPGGCVLVLEDQFPSNVYCWRKKVRAVGGEVLTVARPADDDWTTAVLETLNGPAGERVGIVALPPCHWTDGTVVDLVRIGASCRDRGLPLVVDATQALGAMPLDLAALDADFVISASHKWCFGAYGMGFCIVHPRWLAGEPLEENWLNRKGSDDFSGLTRYADAYRGGARTFDTGGVSAFFQLPVVEEGLRLLKAWGVATVAAHNAAMLQTILDTATALGFSAPPPAARAPHMTGLRSRQVPQGLAKALAARKVYVSVRGTSIRIAPHLYNTPADVARLLTALEESLAEA</sequence>
<dbReference type="PANTHER" id="PTHR43586:SF15">
    <property type="entry name" value="BLR3095 PROTEIN"/>
    <property type="match status" value="1"/>
</dbReference>
<dbReference type="GO" id="GO:0008483">
    <property type="term" value="F:transaminase activity"/>
    <property type="evidence" value="ECO:0007669"/>
    <property type="project" value="UniProtKB-KW"/>
</dbReference>
<evidence type="ECO:0000313" key="3">
    <source>
        <dbReference type="EMBL" id="AGW14097.1"/>
    </source>
</evidence>
<dbReference type="PANTHER" id="PTHR43586">
    <property type="entry name" value="CYSTEINE DESULFURASE"/>
    <property type="match status" value="1"/>
</dbReference>
<gene>
    <name evidence="3" type="primary">csdA</name>
    <name evidence="3" type="ORF">DGI_2344</name>
</gene>
<dbReference type="AlphaFoldDB" id="T2GDY6"/>
<feature type="domain" description="Aminotransferase class V" evidence="2">
    <location>
        <begin position="20"/>
        <end position="353"/>
    </location>
</feature>
<dbReference type="PATRIC" id="fig|1121448.10.peg.2297"/>
<dbReference type="Gene3D" id="3.90.1150.10">
    <property type="entry name" value="Aspartate Aminotransferase, domain 1"/>
    <property type="match status" value="1"/>
</dbReference>
<protein>
    <submittedName>
        <fullName evidence="3">Putative aminotransferase class V</fullName>
    </submittedName>
</protein>
<evidence type="ECO:0000313" key="4">
    <source>
        <dbReference type="Proteomes" id="UP000016587"/>
    </source>
</evidence>
<dbReference type="STRING" id="1121448.DGI_2344"/>
<keyword evidence="3" id="KW-0032">Aminotransferase</keyword>
<accession>T2GDY6</accession>
<reference evidence="3 4" key="1">
    <citation type="journal article" date="2013" name="J. Bacteriol.">
        <title>Roles of HynAB and Ech, the only two hydrogenases found in the model sulfate reducer Desulfovibrio gigas.</title>
        <authorList>
            <person name="Morais-Silva F.O."/>
            <person name="Santos C.I."/>
            <person name="Rodrigues R."/>
            <person name="Pereira I.A."/>
            <person name="Rodrigues-Pousada C."/>
        </authorList>
    </citation>
    <scope>NUCLEOTIDE SEQUENCE [LARGE SCALE GENOMIC DNA]</scope>
    <source>
        <strain evidence="4">ATCC 19364 / DSM 1382 / NCIMB 9332 / VKM B-1759</strain>
    </source>
</reference>
<organism evidence="3 4">
    <name type="scientific">Megalodesulfovibrio gigas (strain ATCC 19364 / DSM 1382 / NCIMB 9332 / VKM B-1759)</name>
    <name type="common">Desulfovibrio gigas</name>
    <dbReference type="NCBI Taxonomy" id="1121448"/>
    <lineage>
        <taxon>Bacteria</taxon>
        <taxon>Pseudomonadati</taxon>
        <taxon>Thermodesulfobacteriota</taxon>
        <taxon>Desulfovibrionia</taxon>
        <taxon>Desulfovibrionales</taxon>
        <taxon>Desulfovibrionaceae</taxon>
        <taxon>Megalodesulfovibrio</taxon>
    </lineage>
</organism>
<dbReference type="RefSeq" id="WP_021761057.1">
    <property type="nucleotide sequence ID" value="NC_022444.1"/>
</dbReference>
<dbReference type="Pfam" id="PF00266">
    <property type="entry name" value="Aminotran_5"/>
    <property type="match status" value="1"/>
</dbReference>
<name>T2GDY6_MEGG1</name>